<keyword evidence="4 5" id="KW-0663">Pyridoxal phosphate</keyword>
<sequence length="465" mass="51496">MELKPSVLSEEEIRELLTTIDEITVKEAKKVNLTSLEETVLVKGEPGGSIVYDLKGRRIIDMTSQAWTLNVGYSHPDVVYAAAFQASVLNHVRYGFPTIPRLKLLLKLKEIYGFERVALNTQGGGWSIEVALKLAMINKPGADTFLVAWRSYHGNSLALTTASHPLPGLIRYKLFGEEKFVRYPYPYCYRCPFKMKYPECAADPCLSFVEKTIKYATKGVNSIGALLIEPVQGPGGVVPAPPEFLKGIIELGGKYGFYIIFDEAQTANGRVGAWSVAHIHNVKPDMMTLTKGLGGGFPVGATLAKEGIKGLSYPEEHTTFGGNPVPYAAALVNLLVIEKLNLVERARIMGDYALKRLLDMKERFDLIGDVRGYGLYLGIDLVKNRTTREPALEEAEEVVKKAFEKGALYALDMPDIIGDEVTMRNVIKVRPPLVIKKEELDEALNILEEALIEVSEEYGYAFTKA</sequence>
<evidence type="ECO:0000256" key="3">
    <source>
        <dbReference type="ARBA" id="ARBA00022679"/>
    </source>
</evidence>
<dbReference type="OrthoDB" id="6534at2157"/>
<comment type="cofactor">
    <cofactor evidence="1">
        <name>pyridoxal 5'-phosphate</name>
        <dbReference type="ChEBI" id="CHEBI:597326"/>
    </cofactor>
</comment>
<dbReference type="GO" id="GO:0030170">
    <property type="term" value="F:pyridoxal phosphate binding"/>
    <property type="evidence" value="ECO:0007669"/>
    <property type="project" value="InterPro"/>
</dbReference>
<evidence type="ECO:0000256" key="5">
    <source>
        <dbReference type="RuleBase" id="RU003560"/>
    </source>
</evidence>
<dbReference type="InterPro" id="IPR015424">
    <property type="entry name" value="PyrdxlP-dep_Trfase"/>
</dbReference>
<dbReference type="InterPro" id="IPR005814">
    <property type="entry name" value="Aminotrans_3"/>
</dbReference>
<keyword evidence="2 6" id="KW-0032">Aminotransferase</keyword>
<proteinExistence type="inferred from homology"/>
<dbReference type="PANTHER" id="PTHR11986:SF79">
    <property type="entry name" value="ACETYLORNITHINE AMINOTRANSFERASE, MITOCHONDRIAL"/>
    <property type="match status" value="1"/>
</dbReference>
<keyword evidence="3 6" id="KW-0808">Transferase</keyword>
<dbReference type="PIRSF" id="PIRSF000521">
    <property type="entry name" value="Transaminase_4ab_Lys_Orn"/>
    <property type="match status" value="1"/>
</dbReference>
<dbReference type="Proteomes" id="UP000593766">
    <property type="component" value="Chromosome"/>
</dbReference>
<dbReference type="PANTHER" id="PTHR11986">
    <property type="entry name" value="AMINOTRANSFERASE CLASS III"/>
    <property type="match status" value="1"/>
</dbReference>
<dbReference type="InterPro" id="IPR015422">
    <property type="entry name" value="PyrdxlP-dep_Trfase_small"/>
</dbReference>
<evidence type="ECO:0000313" key="7">
    <source>
        <dbReference type="Proteomes" id="UP000593766"/>
    </source>
</evidence>
<dbReference type="SUPFAM" id="SSF53383">
    <property type="entry name" value="PLP-dependent transferases"/>
    <property type="match status" value="1"/>
</dbReference>
<accession>A0A7M1USH0</accession>
<dbReference type="Gene3D" id="3.90.1150.10">
    <property type="entry name" value="Aspartate Aminotransferase, domain 1"/>
    <property type="match status" value="1"/>
</dbReference>
<organism evidence="6 7">
    <name type="scientific">Thermosphaera chiliense</name>
    <dbReference type="NCBI Taxonomy" id="3402707"/>
    <lineage>
        <taxon>Archaea</taxon>
        <taxon>Thermoproteota</taxon>
        <taxon>Thermoprotei</taxon>
        <taxon>Desulfurococcales</taxon>
        <taxon>Desulfurococcaceae</taxon>
        <taxon>Thermosphaera</taxon>
    </lineage>
</organism>
<name>A0A7M1USH0_9CREN</name>
<dbReference type="Gene3D" id="3.40.640.10">
    <property type="entry name" value="Type I PLP-dependent aspartate aminotransferase-like (Major domain)"/>
    <property type="match status" value="1"/>
</dbReference>
<dbReference type="CDD" id="cd00610">
    <property type="entry name" value="OAT_like"/>
    <property type="match status" value="1"/>
</dbReference>
<evidence type="ECO:0000256" key="4">
    <source>
        <dbReference type="ARBA" id="ARBA00022898"/>
    </source>
</evidence>
<protein>
    <submittedName>
        <fullName evidence="6">Aminotransferase class III-fold pyridoxal phosphate-dependent enzyme</fullName>
    </submittedName>
</protein>
<dbReference type="Pfam" id="PF00202">
    <property type="entry name" value="Aminotran_3"/>
    <property type="match status" value="1"/>
</dbReference>
<dbReference type="InterPro" id="IPR050103">
    <property type="entry name" value="Class-III_PLP-dep_AT"/>
</dbReference>
<dbReference type="GO" id="GO:0008483">
    <property type="term" value="F:transaminase activity"/>
    <property type="evidence" value="ECO:0007669"/>
    <property type="project" value="UniProtKB-KW"/>
</dbReference>
<dbReference type="KEGG" id="tcs:IMZ38_04890"/>
<gene>
    <name evidence="6" type="ORF">IMZ38_04890</name>
</gene>
<dbReference type="AlphaFoldDB" id="A0A7M1USH0"/>
<dbReference type="InterPro" id="IPR015421">
    <property type="entry name" value="PyrdxlP-dep_Trfase_major"/>
</dbReference>
<reference evidence="6 7" key="1">
    <citation type="submission" date="2020-10" db="EMBL/GenBank/DDBJ databases">
        <title>Complete genome sequence of Thermosphaera aggregans strain 3507.</title>
        <authorList>
            <person name="Zayulina K.S."/>
            <person name="Elcheninov A.G."/>
            <person name="Toshchakov S.V."/>
            <person name="Kublanov I.V."/>
            <person name="Kochetkova T.V."/>
        </authorList>
    </citation>
    <scope>NUCLEOTIDE SEQUENCE [LARGE SCALE GENOMIC DNA]</scope>
    <source>
        <strain evidence="6 7">3507</strain>
    </source>
</reference>
<evidence type="ECO:0000313" key="6">
    <source>
        <dbReference type="EMBL" id="QOR93982.1"/>
    </source>
</evidence>
<dbReference type="GO" id="GO:0042802">
    <property type="term" value="F:identical protein binding"/>
    <property type="evidence" value="ECO:0007669"/>
    <property type="project" value="TreeGrafter"/>
</dbReference>
<comment type="similarity">
    <text evidence="5">Belongs to the class-III pyridoxal-phosphate-dependent aminotransferase family.</text>
</comment>
<dbReference type="RefSeq" id="WP_193435787.1">
    <property type="nucleotide sequence ID" value="NZ_CP063144.1"/>
</dbReference>
<dbReference type="GeneID" id="59454730"/>
<evidence type="ECO:0000256" key="2">
    <source>
        <dbReference type="ARBA" id="ARBA00022576"/>
    </source>
</evidence>
<dbReference type="EMBL" id="CP063144">
    <property type="protein sequence ID" value="QOR93982.1"/>
    <property type="molecule type" value="Genomic_DNA"/>
</dbReference>
<keyword evidence="7" id="KW-1185">Reference proteome</keyword>
<evidence type="ECO:0000256" key="1">
    <source>
        <dbReference type="ARBA" id="ARBA00001933"/>
    </source>
</evidence>